<dbReference type="Pfam" id="PF02668">
    <property type="entry name" value="TauD"/>
    <property type="match status" value="1"/>
</dbReference>
<evidence type="ECO:0000313" key="3">
    <source>
        <dbReference type="EMBL" id="KAJ4148459.1"/>
    </source>
</evidence>
<dbReference type="InterPro" id="IPR042098">
    <property type="entry name" value="TauD-like_sf"/>
</dbReference>
<organism evidence="3 4">
    <name type="scientific">Akanthomyces muscarius</name>
    <name type="common">Entomopathogenic fungus</name>
    <name type="synonym">Lecanicillium muscarium</name>
    <dbReference type="NCBI Taxonomy" id="2231603"/>
    <lineage>
        <taxon>Eukaryota</taxon>
        <taxon>Fungi</taxon>
        <taxon>Dikarya</taxon>
        <taxon>Ascomycota</taxon>
        <taxon>Pezizomycotina</taxon>
        <taxon>Sordariomycetes</taxon>
        <taxon>Hypocreomycetidae</taxon>
        <taxon>Hypocreales</taxon>
        <taxon>Cordycipitaceae</taxon>
        <taxon>Akanthomyces</taxon>
    </lineage>
</organism>
<proteinExistence type="predicted"/>
<keyword evidence="1" id="KW-0560">Oxidoreductase</keyword>
<dbReference type="RefSeq" id="XP_056051400.1">
    <property type="nucleotide sequence ID" value="XM_056194464.1"/>
</dbReference>
<dbReference type="GO" id="GO:0016491">
    <property type="term" value="F:oxidoreductase activity"/>
    <property type="evidence" value="ECO:0007669"/>
    <property type="project" value="UniProtKB-KW"/>
</dbReference>
<comment type="caution">
    <text evidence="3">The sequence shown here is derived from an EMBL/GenBank/DDBJ whole genome shotgun (WGS) entry which is preliminary data.</text>
</comment>
<dbReference type="KEGG" id="amus:LMH87_002926"/>
<name>A0A9W8Q8N9_AKAMU</name>
<dbReference type="Gene3D" id="3.60.130.10">
    <property type="entry name" value="Clavaminate synthase-like"/>
    <property type="match status" value="1"/>
</dbReference>
<evidence type="ECO:0000259" key="2">
    <source>
        <dbReference type="Pfam" id="PF02668"/>
    </source>
</evidence>
<reference evidence="3" key="1">
    <citation type="journal article" date="2023" name="Access Microbiol">
        <title>De-novo genome assembly for Akanthomyces muscarius, a biocontrol agent of insect agricultural pests.</title>
        <authorList>
            <person name="Erdos Z."/>
            <person name="Studholme D.J."/>
            <person name="Raymond B."/>
            <person name="Sharma M."/>
        </authorList>
    </citation>
    <scope>NUCLEOTIDE SEQUENCE</scope>
    <source>
        <strain evidence="3">Ve6</strain>
    </source>
</reference>
<accession>A0A9W8Q8N9</accession>
<sequence length="375" mass="41713">MHVLIRFNIESDGGQEEPMTAWCCTAANTARCQYLLDYRSVCFVTMKVANAFPRVYRATACLPAKRFYPFQAKRFQHASFATLSKVNGPQEVSPATQFQVTDPLRATEPTFVANVHQALERSGMATIKLAFADPSSSFLERLVCSFNKNHGHQLPITHSASQGWFWDVRPSDGTRIPLQTANHRARSETMADFPWHTDCSYEGSPPRYFGLHVLQHDRFGGGTLSAMNIERLGVALSPAARQALRREDFLITIPPEFIKDPARTSIRGNVMASAEKATSGAAGSTSMMRYRRDLLEPLTAGAAGALRELDVLLKGSSAGESVAAASTLHLTAKDCPAGTIILMDNRRWLHARNDIKDPERHLRRIRWDAIPFPRE</sequence>
<gene>
    <name evidence="3" type="ORF">LMH87_002926</name>
</gene>
<evidence type="ECO:0000256" key="1">
    <source>
        <dbReference type="ARBA" id="ARBA00023002"/>
    </source>
</evidence>
<dbReference type="SUPFAM" id="SSF51197">
    <property type="entry name" value="Clavaminate synthase-like"/>
    <property type="match status" value="1"/>
</dbReference>
<protein>
    <recommendedName>
        <fullName evidence="2">TauD/TfdA-like domain-containing protein</fullName>
    </recommendedName>
</protein>
<keyword evidence="4" id="KW-1185">Reference proteome</keyword>
<feature type="domain" description="TauD/TfdA-like" evidence="2">
    <location>
        <begin position="95"/>
        <end position="224"/>
    </location>
</feature>
<dbReference type="InterPro" id="IPR003819">
    <property type="entry name" value="TauD/TfdA-like"/>
</dbReference>
<dbReference type="GeneID" id="80890085"/>
<dbReference type="EMBL" id="JAJHUN010000010">
    <property type="protein sequence ID" value="KAJ4148459.1"/>
    <property type="molecule type" value="Genomic_DNA"/>
</dbReference>
<evidence type="ECO:0000313" key="4">
    <source>
        <dbReference type="Proteomes" id="UP001144673"/>
    </source>
</evidence>
<dbReference type="AlphaFoldDB" id="A0A9W8Q8N9"/>
<dbReference type="Proteomes" id="UP001144673">
    <property type="component" value="Chromosome 3"/>
</dbReference>